<evidence type="ECO:0000313" key="2">
    <source>
        <dbReference type="EMBL" id="CAF2802498.1"/>
    </source>
</evidence>
<gene>
    <name evidence="2" type="ORF">LSAA_3121</name>
</gene>
<dbReference type="AlphaFoldDB" id="A0A7R8H114"/>
<organism evidence="2 3">
    <name type="scientific">Lepeophtheirus salmonis</name>
    <name type="common">Salmon louse</name>
    <name type="synonym">Caligus salmonis</name>
    <dbReference type="NCBI Taxonomy" id="72036"/>
    <lineage>
        <taxon>Eukaryota</taxon>
        <taxon>Metazoa</taxon>
        <taxon>Ecdysozoa</taxon>
        <taxon>Arthropoda</taxon>
        <taxon>Crustacea</taxon>
        <taxon>Multicrustacea</taxon>
        <taxon>Hexanauplia</taxon>
        <taxon>Copepoda</taxon>
        <taxon>Siphonostomatoida</taxon>
        <taxon>Caligidae</taxon>
        <taxon>Lepeophtheirus</taxon>
    </lineage>
</organism>
<reference evidence="2" key="1">
    <citation type="submission" date="2021-02" db="EMBL/GenBank/DDBJ databases">
        <authorList>
            <person name="Bekaert M."/>
        </authorList>
    </citation>
    <scope>NUCLEOTIDE SEQUENCE</scope>
    <source>
        <strain evidence="2">IoA-00</strain>
    </source>
</reference>
<dbReference type="Proteomes" id="UP000675881">
    <property type="component" value="Chromosome 11"/>
</dbReference>
<dbReference type="EMBL" id="HG994590">
    <property type="protein sequence ID" value="CAF2802498.1"/>
    <property type="molecule type" value="Genomic_DNA"/>
</dbReference>
<feature type="compositionally biased region" description="Acidic residues" evidence="1">
    <location>
        <begin position="191"/>
        <end position="214"/>
    </location>
</feature>
<evidence type="ECO:0000313" key="3">
    <source>
        <dbReference type="Proteomes" id="UP000675881"/>
    </source>
</evidence>
<keyword evidence="3" id="KW-1185">Reference proteome</keyword>
<name>A0A7R8H114_LEPSM</name>
<feature type="region of interest" description="Disordered" evidence="1">
    <location>
        <begin position="186"/>
        <end position="214"/>
    </location>
</feature>
<accession>A0A7R8H114</accession>
<sequence length="214" mass="24743">MKYSGSLTVCHSISTTFPQLNRYLQKCLQESKVSTILRTMNKLHWSWLAYFILALTARLSHAFENSQELDDKGELDRSARAASPLRWGKREPLRWGKRTSDQINPPRYLREGPLRWGKRSSPFLAGSNDPLSIHHTRGLREASPLRWGKRVDDSFSEGFKRAPLRWGKRASPMRFGKRAPVRFGKRSYSGAEEENEDEGLVYEDSEPLFFPEDL</sequence>
<proteinExistence type="predicted"/>
<dbReference type="OrthoDB" id="5876798at2759"/>
<evidence type="ECO:0000256" key="1">
    <source>
        <dbReference type="SAM" id="MobiDB-lite"/>
    </source>
</evidence>
<protein>
    <submittedName>
        <fullName evidence="2">(salmon louse) hypothetical protein</fullName>
    </submittedName>
</protein>